<sequence length="237" mass="25940">MMVSMDRLSATESEQAVEWLRQTGQTSGFMTGFNPGGWPAQVWLLHAMYQNAALIGPQTHHDARRSVIDRGAVEPLMIGGVDLDAASTVSGVPLGYVARPNEPWIRLRWSEYLDQIGGSLQSPHDVPPSIRWFPRGSWAQSVSPPPEGSLDEVTWYTLIDVLSEASPLGQQCFAFYGSLPSRDFEAVEVWRGSVGSLATFIDSSLHDFTPTNVWAADRGSSIPITTSLRPRSAAHTS</sequence>
<organism evidence="1">
    <name type="scientific">Nakamurella sp. A5-74</name>
    <dbReference type="NCBI Taxonomy" id="3158264"/>
    <lineage>
        <taxon>Bacteria</taxon>
        <taxon>Bacillati</taxon>
        <taxon>Actinomycetota</taxon>
        <taxon>Actinomycetes</taxon>
        <taxon>Nakamurellales</taxon>
        <taxon>Nakamurellaceae</taxon>
        <taxon>Nakamurella</taxon>
    </lineage>
</organism>
<dbReference type="AlphaFoldDB" id="A0AAU8DSD8"/>
<protein>
    <submittedName>
        <fullName evidence="1">Uncharacterized protein</fullName>
    </submittedName>
</protein>
<evidence type="ECO:0000313" key="1">
    <source>
        <dbReference type="EMBL" id="XCG64387.1"/>
    </source>
</evidence>
<dbReference type="EMBL" id="CP159218">
    <property type="protein sequence ID" value="XCG64387.1"/>
    <property type="molecule type" value="Genomic_DNA"/>
</dbReference>
<proteinExistence type="predicted"/>
<name>A0AAU8DSD8_9ACTN</name>
<reference evidence="1" key="1">
    <citation type="submission" date="2024-05" db="EMBL/GenBank/DDBJ databases">
        <authorList>
            <person name="Cai S.Y."/>
            <person name="Jin L.M."/>
            <person name="Li H.R."/>
        </authorList>
    </citation>
    <scope>NUCLEOTIDE SEQUENCE</scope>
    <source>
        <strain evidence="1">A5-74</strain>
    </source>
</reference>
<accession>A0AAU8DSD8</accession>
<gene>
    <name evidence="1" type="ORF">ABLG96_03310</name>
</gene>
<dbReference type="RefSeq" id="WP_353650000.1">
    <property type="nucleotide sequence ID" value="NZ_CP159218.1"/>
</dbReference>